<dbReference type="PANTHER" id="PTHR30336">
    <property type="entry name" value="INNER MEMBRANE PROTEIN, PROBABLE PERMEASE"/>
    <property type="match status" value="1"/>
</dbReference>
<feature type="transmembrane region" description="Helical" evidence="1">
    <location>
        <begin position="7"/>
        <end position="27"/>
    </location>
</feature>
<keyword evidence="1" id="KW-0472">Membrane</keyword>
<evidence type="ECO:0000313" key="3">
    <source>
        <dbReference type="EMBL" id="OGI39059.1"/>
    </source>
</evidence>
<reference evidence="3 4" key="1">
    <citation type="journal article" date="2016" name="Nat. Commun.">
        <title>Thousands of microbial genomes shed light on interconnected biogeochemical processes in an aquifer system.</title>
        <authorList>
            <person name="Anantharaman K."/>
            <person name="Brown C.T."/>
            <person name="Hug L.A."/>
            <person name="Sharon I."/>
            <person name="Castelle C.J."/>
            <person name="Probst A.J."/>
            <person name="Thomas B.C."/>
            <person name="Singh A."/>
            <person name="Wilkins M.J."/>
            <person name="Karaoz U."/>
            <person name="Brodie E.L."/>
            <person name="Williams K.H."/>
            <person name="Hubbard S.S."/>
            <person name="Banfield J.F."/>
        </authorList>
    </citation>
    <scope>NUCLEOTIDE SEQUENCE [LARGE SCALE GENOMIC DNA]</scope>
</reference>
<dbReference type="GO" id="GO:0005886">
    <property type="term" value="C:plasma membrane"/>
    <property type="evidence" value="ECO:0007669"/>
    <property type="project" value="TreeGrafter"/>
</dbReference>
<dbReference type="InterPro" id="IPR051599">
    <property type="entry name" value="Cell_Envelope_Assoc"/>
</dbReference>
<dbReference type="GO" id="GO:0043164">
    <property type="term" value="P:Gram-negative-bacterium-type cell wall biogenesis"/>
    <property type="evidence" value="ECO:0007669"/>
    <property type="project" value="TreeGrafter"/>
</dbReference>
<dbReference type="Proteomes" id="UP000179334">
    <property type="component" value="Unassembled WGS sequence"/>
</dbReference>
<evidence type="ECO:0000313" key="4">
    <source>
        <dbReference type="Proteomes" id="UP000179334"/>
    </source>
</evidence>
<sequence length="275" mass="30118">MPWSKIAALLLAPPGVFLLVALLAVLIGLRWRIVGRVLIILDFAALALLSLPHTGRLMIMPLESQSSALPVTLPDKPVEAVQAIVVLGGGRYADAPEYGGDTVSVETLDRLRYAAALHRRTRLPVLVSGGSPFDEDTPEAQLMRRVLEKEFGIEVKWAEDQSDNTMENAQRSKLMLTGAGIKRVYLVTHAWHMPRARWAFVNAGVDIVPAPMGFTTLTPADRRAFAYIPSTRGLRLSALALQERMGLAWYKYRHDTGAIAPPAEKKKKPATSPGP</sequence>
<proteinExistence type="predicted"/>
<protein>
    <recommendedName>
        <fullName evidence="2">DUF218 domain-containing protein</fullName>
    </recommendedName>
</protein>
<dbReference type="EMBL" id="MFSR01000050">
    <property type="protein sequence ID" value="OGI39059.1"/>
    <property type="molecule type" value="Genomic_DNA"/>
</dbReference>
<dbReference type="GO" id="GO:0000270">
    <property type="term" value="P:peptidoglycan metabolic process"/>
    <property type="evidence" value="ECO:0007669"/>
    <property type="project" value="TreeGrafter"/>
</dbReference>
<evidence type="ECO:0000259" key="2">
    <source>
        <dbReference type="Pfam" id="PF02698"/>
    </source>
</evidence>
<dbReference type="InterPro" id="IPR003848">
    <property type="entry name" value="DUF218"/>
</dbReference>
<feature type="domain" description="DUF218" evidence="2">
    <location>
        <begin position="82"/>
        <end position="246"/>
    </location>
</feature>
<dbReference type="Pfam" id="PF02698">
    <property type="entry name" value="DUF218"/>
    <property type="match status" value="1"/>
</dbReference>
<keyword evidence="1" id="KW-0812">Transmembrane</keyword>
<dbReference type="InterPro" id="IPR014729">
    <property type="entry name" value="Rossmann-like_a/b/a_fold"/>
</dbReference>
<organism evidence="3 4">
    <name type="scientific">Candidatus Muproteobacteria bacterium RBG_16_64_10</name>
    <dbReference type="NCBI Taxonomy" id="1817757"/>
    <lineage>
        <taxon>Bacteria</taxon>
        <taxon>Pseudomonadati</taxon>
        <taxon>Pseudomonadota</taxon>
        <taxon>Candidatus Muproteobacteria</taxon>
    </lineage>
</organism>
<dbReference type="Gene3D" id="3.40.50.620">
    <property type="entry name" value="HUPs"/>
    <property type="match status" value="1"/>
</dbReference>
<feature type="transmembrane region" description="Helical" evidence="1">
    <location>
        <begin position="33"/>
        <end position="51"/>
    </location>
</feature>
<comment type="caution">
    <text evidence="3">The sequence shown here is derived from an EMBL/GenBank/DDBJ whole genome shotgun (WGS) entry which is preliminary data.</text>
</comment>
<name>A0A1F6T280_9PROT</name>
<gene>
    <name evidence="3" type="ORF">A2V91_05240</name>
</gene>
<evidence type="ECO:0000256" key="1">
    <source>
        <dbReference type="SAM" id="Phobius"/>
    </source>
</evidence>
<dbReference type="PANTHER" id="PTHR30336:SF4">
    <property type="entry name" value="ENVELOPE BIOGENESIS FACTOR ELYC"/>
    <property type="match status" value="1"/>
</dbReference>
<keyword evidence="1" id="KW-1133">Transmembrane helix</keyword>
<dbReference type="AlphaFoldDB" id="A0A1F6T280"/>
<dbReference type="CDD" id="cd06259">
    <property type="entry name" value="YdcF-like"/>
    <property type="match status" value="1"/>
</dbReference>
<accession>A0A1F6T280</accession>